<evidence type="ECO:0000313" key="1">
    <source>
        <dbReference type="EMBL" id="AXN01194.1"/>
    </source>
</evidence>
<name>A0AAN1U9S2_9PROT</name>
<dbReference type="Proteomes" id="UP000256572">
    <property type="component" value="Chromosome"/>
</dbReference>
<organism evidence="1 2">
    <name type="scientific">Acetobacter pomorum</name>
    <dbReference type="NCBI Taxonomy" id="65959"/>
    <lineage>
        <taxon>Bacteria</taxon>
        <taxon>Pseudomonadati</taxon>
        <taxon>Pseudomonadota</taxon>
        <taxon>Alphaproteobacteria</taxon>
        <taxon>Acetobacterales</taxon>
        <taxon>Acetobacteraceae</taxon>
        <taxon>Acetobacter</taxon>
    </lineage>
</organism>
<dbReference type="AlphaFoldDB" id="A0AAN1U9S2"/>
<reference evidence="1 2" key="1">
    <citation type="submission" date="2017-09" db="EMBL/GenBank/DDBJ databases">
        <authorList>
            <person name="Kim K.H."/>
            <person name="Chun B.H."/>
            <person name="Han G.S."/>
            <person name="Hyun S.G."/>
            <person name="Jeon C.O."/>
        </authorList>
    </citation>
    <scope>NUCLEOTIDE SEQUENCE [LARGE SCALE GENOMIC DNA]</scope>
    <source>
        <strain evidence="1 2">SH</strain>
    </source>
</reference>
<proteinExistence type="predicted"/>
<dbReference type="EMBL" id="CP023189">
    <property type="protein sequence ID" value="AXN01194.1"/>
    <property type="molecule type" value="Genomic_DNA"/>
</dbReference>
<evidence type="ECO:0000313" key="2">
    <source>
        <dbReference type="Proteomes" id="UP000256572"/>
    </source>
</evidence>
<reference evidence="1 2" key="2">
    <citation type="submission" date="2018-08" db="EMBL/GenBank/DDBJ databases">
        <title>Acetobacter oryzifermentans sp. nov., isolated from Korea traditional vinegar and reclassification of Acetobacter pasteurianus subsp. ascendens (Henneberg 1898) as Acetobacter ascendens comb. nov.</title>
        <authorList>
            <person name="Cho G.Y."/>
            <person name="Lee S.H."/>
        </authorList>
    </citation>
    <scope>NUCLEOTIDE SEQUENCE [LARGE SCALE GENOMIC DNA]</scope>
    <source>
        <strain evidence="1 2">SH</strain>
    </source>
</reference>
<sequence length="70" mass="8223">MSEKFHQPFVIIRLADMAVRHGYSGAIKTEANNFTKYFKIFLYFSGKYNFAFDFMPLCENILSHIFVTKS</sequence>
<protein>
    <submittedName>
        <fullName evidence="1">Uncharacterized protein</fullName>
    </submittedName>
</protein>
<accession>A0AAN1U9S2</accession>
<gene>
    <name evidence="1" type="ORF">CJF59_12015</name>
</gene>